<keyword evidence="1 2" id="KW-0378">Hydrolase</keyword>
<name>A0A0N0XN35_9NEIS</name>
<comment type="cofactor">
    <cofactor evidence="2">
        <name>Mg(2+)</name>
        <dbReference type="ChEBI" id="CHEBI:18420"/>
    </cofactor>
</comment>
<dbReference type="UniPathway" id="UPA00299"/>
<dbReference type="InterPro" id="IPR036412">
    <property type="entry name" value="HAD-like_sf"/>
</dbReference>
<gene>
    <name evidence="3" type="primary">otsB</name>
    <name evidence="3" type="ORF">WG78_01660</name>
</gene>
<dbReference type="InterPro" id="IPR044651">
    <property type="entry name" value="OTSB-like"/>
</dbReference>
<organism evidence="3 4">
    <name type="scientific">Amantichitinum ursilacus</name>
    <dbReference type="NCBI Taxonomy" id="857265"/>
    <lineage>
        <taxon>Bacteria</taxon>
        <taxon>Pseudomonadati</taxon>
        <taxon>Pseudomonadota</taxon>
        <taxon>Betaproteobacteria</taxon>
        <taxon>Neisseriales</taxon>
        <taxon>Chitinibacteraceae</taxon>
        <taxon>Amantichitinum</taxon>
    </lineage>
</organism>
<dbReference type="GO" id="GO:0005992">
    <property type="term" value="P:trehalose biosynthetic process"/>
    <property type="evidence" value="ECO:0007669"/>
    <property type="project" value="UniProtKB-UniPathway"/>
</dbReference>
<protein>
    <recommendedName>
        <fullName evidence="2">Trehalose 6-phosphate phosphatase</fullName>
        <ecNumber evidence="2">3.1.3.12</ecNumber>
    </recommendedName>
</protein>
<dbReference type="PANTHER" id="PTHR43768">
    <property type="entry name" value="TREHALOSE 6-PHOSPHATE PHOSPHATASE"/>
    <property type="match status" value="1"/>
</dbReference>
<keyword evidence="4" id="KW-1185">Reference proteome</keyword>
<dbReference type="Gene3D" id="3.30.70.1020">
    <property type="entry name" value="Trehalose-6-phosphate phosphatase related protein, domain 2"/>
    <property type="match status" value="1"/>
</dbReference>
<proteinExistence type="inferred from homology"/>
<keyword evidence="2" id="KW-0479">Metal-binding</keyword>
<evidence type="ECO:0000256" key="2">
    <source>
        <dbReference type="RuleBase" id="RU361117"/>
    </source>
</evidence>
<comment type="function">
    <text evidence="2">Removes the phosphate from trehalose 6-phosphate to produce free trehalose.</text>
</comment>
<sequence length="254" mass="27665">MRYLLNTAGLQEVAAAVAQQPLLAFDFDGTLAPIVPVPDNAYAPMSVSTAMQRLCAIAPVAIVTGRSIDDVSARLAFEPKYIIGNHGAEGMAEVDTDALDQVMRQWLAQFEAGSITLPEGVTLERKRFSLSLHYRLARDRDAAQAAVLQLAQTLQPLPDLIGGKCVLNLLPPGAPNKFSAIQSLLLREGRSAAVFVGDDETDEIAFRQAPPGWLTVRVEHADHSAARFYLGHQSEMAHLIQIIEEQWRAAFGPR</sequence>
<dbReference type="InterPro" id="IPR003337">
    <property type="entry name" value="Trehalose_PPase"/>
</dbReference>
<evidence type="ECO:0000256" key="1">
    <source>
        <dbReference type="ARBA" id="ARBA00022801"/>
    </source>
</evidence>
<dbReference type="Pfam" id="PF02358">
    <property type="entry name" value="Trehalose_PPase"/>
    <property type="match status" value="1"/>
</dbReference>
<evidence type="ECO:0000313" key="4">
    <source>
        <dbReference type="Proteomes" id="UP000037939"/>
    </source>
</evidence>
<comment type="pathway">
    <text evidence="2">Glycan biosynthesis; trehalose biosynthesis.</text>
</comment>
<dbReference type="RefSeq" id="WP_053936034.1">
    <property type="nucleotide sequence ID" value="NZ_LAQT01000001.1"/>
</dbReference>
<dbReference type="GO" id="GO:0046872">
    <property type="term" value="F:metal ion binding"/>
    <property type="evidence" value="ECO:0007669"/>
    <property type="project" value="UniProtKB-KW"/>
</dbReference>
<dbReference type="OrthoDB" id="9814913at2"/>
<dbReference type="GO" id="GO:0004805">
    <property type="term" value="F:trehalose-phosphatase activity"/>
    <property type="evidence" value="ECO:0007669"/>
    <property type="project" value="UniProtKB-EC"/>
</dbReference>
<accession>A0A0N0XN35</accession>
<dbReference type="Proteomes" id="UP000037939">
    <property type="component" value="Unassembled WGS sequence"/>
</dbReference>
<dbReference type="EC" id="3.1.3.12" evidence="2"/>
<dbReference type="NCBIfam" id="TIGR00685">
    <property type="entry name" value="T6PP"/>
    <property type="match status" value="1"/>
</dbReference>
<evidence type="ECO:0000313" key="3">
    <source>
        <dbReference type="EMBL" id="KPC55323.1"/>
    </source>
</evidence>
<dbReference type="AlphaFoldDB" id="A0A0N0XN35"/>
<keyword evidence="2" id="KW-0460">Magnesium</keyword>
<comment type="similarity">
    <text evidence="2">Belongs to the trehalose phosphatase family.</text>
</comment>
<dbReference type="InterPro" id="IPR023214">
    <property type="entry name" value="HAD_sf"/>
</dbReference>
<reference evidence="3 4" key="1">
    <citation type="submission" date="2015-07" db="EMBL/GenBank/DDBJ databases">
        <title>Draft genome sequence of the Amantichitinum ursilacus IGB-41, a new chitin-degrading bacterium.</title>
        <authorList>
            <person name="Kirstahler P."/>
            <person name="Guenther M."/>
            <person name="Grumaz C."/>
            <person name="Rupp S."/>
            <person name="Zibek S."/>
            <person name="Sohn K."/>
        </authorList>
    </citation>
    <scope>NUCLEOTIDE SEQUENCE [LARGE SCALE GENOMIC DNA]</scope>
    <source>
        <strain evidence="3 4">IGB-41</strain>
    </source>
</reference>
<comment type="caution">
    <text evidence="3">The sequence shown here is derived from an EMBL/GenBank/DDBJ whole genome shotgun (WGS) entry which is preliminary data.</text>
</comment>
<dbReference type="PATRIC" id="fig|857265.3.peg.347"/>
<dbReference type="PANTHER" id="PTHR43768:SF3">
    <property type="entry name" value="TREHALOSE 6-PHOSPHATE PHOSPHATASE"/>
    <property type="match status" value="1"/>
</dbReference>
<dbReference type="STRING" id="857265.WG78_01660"/>
<dbReference type="EMBL" id="LAQT01000001">
    <property type="protein sequence ID" value="KPC55323.1"/>
    <property type="molecule type" value="Genomic_DNA"/>
</dbReference>
<dbReference type="SUPFAM" id="SSF56784">
    <property type="entry name" value="HAD-like"/>
    <property type="match status" value="1"/>
</dbReference>
<dbReference type="Gene3D" id="3.40.50.1000">
    <property type="entry name" value="HAD superfamily/HAD-like"/>
    <property type="match status" value="1"/>
</dbReference>
<comment type="catalytic activity">
    <reaction evidence="2">
        <text>alpha,alpha-trehalose 6-phosphate + H2O = alpha,alpha-trehalose + phosphate</text>
        <dbReference type="Rhea" id="RHEA:23420"/>
        <dbReference type="ChEBI" id="CHEBI:15377"/>
        <dbReference type="ChEBI" id="CHEBI:16551"/>
        <dbReference type="ChEBI" id="CHEBI:43474"/>
        <dbReference type="ChEBI" id="CHEBI:58429"/>
        <dbReference type="EC" id="3.1.3.12"/>
    </reaction>
</comment>